<accession>A0A3S4WVM6</accession>
<evidence type="ECO:0000313" key="2">
    <source>
        <dbReference type="Proteomes" id="UP000270487"/>
    </source>
</evidence>
<dbReference type="AlphaFoldDB" id="A0A3S4WVM6"/>
<evidence type="ECO:0008006" key="3">
    <source>
        <dbReference type="Google" id="ProtNLM"/>
    </source>
</evidence>
<gene>
    <name evidence="1" type="ORF">NCTC13193_04744</name>
</gene>
<proteinExistence type="predicted"/>
<reference evidence="1 2" key="1">
    <citation type="submission" date="2018-12" db="EMBL/GenBank/DDBJ databases">
        <authorList>
            <consortium name="Pathogen Informatics"/>
        </authorList>
    </citation>
    <scope>NUCLEOTIDE SEQUENCE [LARGE SCALE GENOMIC DNA]</scope>
    <source>
        <strain evidence="1 2">NCTC13193</strain>
    </source>
</reference>
<protein>
    <recommendedName>
        <fullName evidence="3">DUF1120 domain-containing protein</fullName>
    </recommendedName>
</protein>
<dbReference type="EMBL" id="LR134492">
    <property type="protein sequence ID" value="VEI74805.1"/>
    <property type="molecule type" value="Genomic_DNA"/>
</dbReference>
<sequence>MVANKLTRYIFVSNSVLGILITLMTGFAASAQAHNLSQMDIPPLEVQPAPSCDIQAPDGGEYAYAQLHASQFQARQSTALPPMTRRWAVVCDAPTTLTLQVRDVQSSSAPMGDSTQFGLGKVNGSGNLGHYQITLSHADIDGRAAQLYETSDASAPGIAAAQWAISTEKYYGWTERDGGASHGKLFAADITVSPVLNSLQLTNGPLVNGAELNGLAEVIFTFGL</sequence>
<name>A0A3S4WVM6_SERFO</name>
<organism evidence="1 2">
    <name type="scientific">Serratia fonticola</name>
    <dbReference type="NCBI Taxonomy" id="47917"/>
    <lineage>
        <taxon>Bacteria</taxon>
        <taxon>Pseudomonadati</taxon>
        <taxon>Pseudomonadota</taxon>
        <taxon>Gammaproteobacteria</taxon>
        <taxon>Enterobacterales</taxon>
        <taxon>Yersiniaceae</taxon>
        <taxon>Serratia</taxon>
    </lineage>
</organism>
<dbReference type="Proteomes" id="UP000270487">
    <property type="component" value="Chromosome"/>
</dbReference>
<evidence type="ECO:0000313" key="1">
    <source>
        <dbReference type="EMBL" id="VEI74805.1"/>
    </source>
</evidence>